<organism evidence="1 2">
    <name type="scientific">Solidesulfovibrio aerotolerans</name>
    <dbReference type="NCBI Taxonomy" id="295255"/>
    <lineage>
        <taxon>Bacteria</taxon>
        <taxon>Pseudomonadati</taxon>
        <taxon>Thermodesulfobacteriota</taxon>
        <taxon>Desulfovibrionia</taxon>
        <taxon>Desulfovibrionales</taxon>
        <taxon>Desulfovibrionaceae</taxon>
        <taxon>Solidesulfovibrio</taxon>
    </lineage>
</organism>
<keyword evidence="2" id="KW-1185">Reference proteome</keyword>
<gene>
    <name evidence="1" type="ORF">GTA51_06475</name>
</gene>
<sequence>MVYRPAAGLRRSRHRLSRLGAGGDAARLCLVGSGRQFGRCPAVAGHGLAAALAVAGAHWRPDPGRRPGRVGRRHGVQRLNHACGIILAAHGSRYPGAMKALAVFRDTVAARYPGADVAIARTVGRKHGSAAAYGGARQVSDVLAAFLEAGITRVAVQSLHVVPGEEYHELLAGLGRWLQTGGGGTALSVGAPLLADLADVDQVAGAVLDSLPAGRTPDEAVVLMGHGAPPPGAGFYEALRERLRRRDPLVALGAMPRERGTPCLDIGHIRDRLTACGVEKAWLMPFLTVAGAHACSDLAGERPDSWRGQLEAAGVACQSQPAGLIEMEPFAAVWAKHLDRAMARLG</sequence>
<evidence type="ECO:0000313" key="2">
    <source>
        <dbReference type="Proteomes" id="UP000482487"/>
    </source>
</evidence>
<dbReference type="EMBL" id="WVUD01000007">
    <property type="protein sequence ID" value="MYL82781.1"/>
    <property type="molecule type" value="Genomic_DNA"/>
</dbReference>
<name>A0A7C9IK97_9BACT</name>
<reference evidence="1 2" key="1">
    <citation type="submission" date="2020-01" db="EMBL/GenBank/DDBJ databases">
        <title>Genome sequence of Desulfovibrio aerotolerans DSM 16695(T).</title>
        <authorList>
            <person name="Karnachuk O."/>
            <person name="Avakyan M."/>
            <person name="Mardanov A."/>
            <person name="Kadnikov V."/>
            <person name="Ravin N."/>
        </authorList>
    </citation>
    <scope>NUCLEOTIDE SEQUENCE [LARGE SCALE GENOMIC DNA]</scope>
    <source>
        <strain evidence="1 2">DSM 16695</strain>
    </source>
</reference>
<proteinExistence type="predicted"/>
<evidence type="ECO:0000313" key="1">
    <source>
        <dbReference type="EMBL" id="MYL82781.1"/>
    </source>
</evidence>
<dbReference type="Proteomes" id="UP000482487">
    <property type="component" value="Unassembled WGS sequence"/>
</dbReference>
<dbReference type="GO" id="GO:0016852">
    <property type="term" value="F:sirohydrochlorin cobaltochelatase activity"/>
    <property type="evidence" value="ECO:0007669"/>
    <property type="project" value="InterPro"/>
</dbReference>
<dbReference type="OrthoDB" id="9770331at2"/>
<protein>
    <submittedName>
        <fullName evidence="1">Sirohydrochlorin cobaltochelatase</fullName>
    </submittedName>
</protein>
<dbReference type="Gene3D" id="3.40.50.1400">
    <property type="match status" value="2"/>
</dbReference>
<dbReference type="InterPro" id="IPR010388">
    <property type="entry name" value="Anaerobic_Co-chelatase"/>
</dbReference>
<dbReference type="Pfam" id="PF06180">
    <property type="entry name" value="CbiK"/>
    <property type="match status" value="1"/>
</dbReference>
<dbReference type="AlphaFoldDB" id="A0A7C9IK97"/>
<accession>A0A7C9IK97</accession>
<comment type="caution">
    <text evidence="1">The sequence shown here is derived from an EMBL/GenBank/DDBJ whole genome shotgun (WGS) entry which is preliminary data.</text>
</comment>
<dbReference type="SUPFAM" id="SSF53800">
    <property type="entry name" value="Chelatase"/>
    <property type="match status" value="1"/>
</dbReference>
<dbReference type="GO" id="GO:0019251">
    <property type="term" value="P:anaerobic cobalamin biosynthetic process"/>
    <property type="evidence" value="ECO:0007669"/>
    <property type="project" value="InterPro"/>
</dbReference>